<dbReference type="AlphaFoldDB" id="A0A2S0KEK8"/>
<dbReference type="KEGG" id="git:C6V83_07300"/>
<dbReference type="RefSeq" id="WP_105941840.1">
    <property type="nucleotide sequence ID" value="NZ_CP027433.1"/>
</dbReference>
<sequence>MGRVEGRFSRTWIGVCLGDHTQTLERRLITRVYVREGIFVLLCPAQHRGGPNKTMFVPAELIPPFIQQELLPGYPAVTDTGR</sequence>
<organism evidence="1 2">
    <name type="scientific">Gordonia iterans</name>
    <dbReference type="NCBI Taxonomy" id="1004901"/>
    <lineage>
        <taxon>Bacteria</taxon>
        <taxon>Bacillati</taxon>
        <taxon>Actinomycetota</taxon>
        <taxon>Actinomycetes</taxon>
        <taxon>Mycobacteriales</taxon>
        <taxon>Gordoniaceae</taxon>
        <taxon>Gordonia</taxon>
    </lineage>
</organism>
<accession>A0A2S0KEK8</accession>
<reference evidence="1 2" key="1">
    <citation type="submission" date="2018-03" db="EMBL/GenBank/DDBJ databases">
        <title>Characteristics and genome of n-alkane degrading marine bacteria Gordonia iterans isolated from crude oil contaminated in Tae-an, South Korea.</title>
        <authorList>
            <person name="Lee S.-S."/>
            <person name="Kim H."/>
        </authorList>
    </citation>
    <scope>NUCLEOTIDE SEQUENCE [LARGE SCALE GENOMIC DNA]</scope>
    <source>
        <strain evidence="1 2">Co17</strain>
    </source>
</reference>
<proteinExistence type="predicted"/>
<keyword evidence="2" id="KW-1185">Reference proteome</keyword>
<evidence type="ECO:0000313" key="2">
    <source>
        <dbReference type="Proteomes" id="UP000239814"/>
    </source>
</evidence>
<name>A0A2S0KEK8_9ACTN</name>
<dbReference type="OrthoDB" id="4641027at2"/>
<dbReference type="EMBL" id="CP027433">
    <property type="protein sequence ID" value="AVM00109.1"/>
    <property type="molecule type" value="Genomic_DNA"/>
</dbReference>
<evidence type="ECO:0000313" key="1">
    <source>
        <dbReference type="EMBL" id="AVM00109.1"/>
    </source>
</evidence>
<protein>
    <submittedName>
        <fullName evidence="1">Uncharacterized protein</fullName>
    </submittedName>
</protein>
<gene>
    <name evidence="1" type="ORF">C6V83_07300</name>
</gene>
<dbReference type="Proteomes" id="UP000239814">
    <property type="component" value="Chromosome"/>
</dbReference>